<feature type="compositionally biased region" description="Acidic residues" evidence="1">
    <location>
        <begin position="154"/>
        <end position="166"/>
    </location>
</feature>
<evidence type="ECO:0008006" key="4">
    <source>
        <dbReference type="Google" id="ProtNLM"/>
    </source>
</evidence>
<feature type="compositionally biased region" description="Low complexity" evidence="1">
    <location>
        <begin position="191"/>
        <end position="201"/>
    </location>
</feature>
<dbReference type="InterPro" id="IPR011057">
    <property type="entry name" value="Mss4-like_sf"/>
</dbReference>
<evidence type="ECO:0000256" key="1">
    <source>
        <dbReference type="SAM" id="MobiDB-lite"/>
    </source>
</evidence>
<reference evidence="2 3" key="1">
    <citation type="journal article" date="2016" name="Genome Biol. Evol.">
        <title>Divergent and convergent evolution of fungal pathogenicity.</title>
        <authorList>
            <person name="Shang Y."/>
            <person name="Xiao G."/>
            <person name="Zheng P."/>
            <person name="Cen K."/>
            <person name="Zhan S."/>
            <person name="Wang C."/>
        </authorList>
    </citation>
    <scope>NUCLEOTIDE SEQUENCE [LARGE SCALE GENOMIC DNA]</scope>
    <source>
        <strain evidence="2 3">RCEF 264</strain>
    </source>
</reference>
<evidence type="ECO:0000313" key="3">
    <source>
        <dbReference type="Proteomes" id="UP000076874"/>
    </source>
</evidence>
<organism evidence="2 3">
    <name type="scientific">Niveomyces insectorum RCEF 264</name>
    <dbReference type="NCBI Taxonomy" id="1081102"/>
    <lineage>
        <taxon>Eukaryota</taxon>
        <taxon>Fungi</taxon>
        <taxon>Dikarya</taxon>
        <taxon>Ascomycota</taxon>
        <taxon>Pezizomycotina</taxon>
        <taxon>Sordariomycetes</taxon>
        <taxon>Hypocreomycetidae</taxon>
        <taxon>Hypocreales</taxon>
        <taxon>Cordycipitaceae</taxon>
        <taxon>Niveomyces</taxon>
    </lineage>
</organism>
<accession>A0A167NIF2</accession>
<feature type="compositionally biased region" description="Acidic residues" evidence="1">
    <location>
        <begin position="239"/>
        <end position="254"/>
    </location>
</feature>
<feature type="compositionally biased region" description="Basic and acidic residues" evidence="1">
    <location>
        <begin position="300"/>
        <end position="313"/>
    </location>
</feature>
<dbReference type="Proteomes" id="UP000076874">
    <property type="component" value="Unassembled WGS sequence"/>
</dbReference>
<dbReference type="OrthoDB" id="3907216at2759"/>
<gene>
    <name evidence="2" type="ORF">SPI_08270</name>
</gene>
<dbReference type="AlphaFoldDB" id="A0A167NIF2"/>
<dbReference type="SUPFAM" id="SSF51316">
    <property type="entry name" value="Mss4-like"/>
    <property type="match status" value="1"/>
</dbReference>
<keyword evidence="3" id="KW-1185">Reference proteome</keyword>
<evidence type="ECO:0000313" key="2">
    <source>
        <dbReference type="EMBL" id="OAA55586.1"/>
    </source>
</evidence>
<dbReference type="STRING" id="1081102.A0A167NIF2"/>
<feature type="region of interest" description="Disordered" evidence="1">
    <location>
        <begin position="146"/>
        <end position="171"/>
    </location>
</feature>
<dbReference type="EMBL" id="AZHD01000019">
    <property type="protein sequence ID" value="OAA55586.1"/>
    <property type="molecule type" value="Genomic_DNA"/>
</dbReference>
<feature type="region of interest" description="Disordered" evidence="1">
    <location>
        <begin position="190"/>
        <end position="313"/>
    </location>
</feature>
<sequence length="313" mass="34018">MAARTLRGGCQCGRNYYIVQPPPDAAEAVRLLFDPAPVHRASLASPLPTYLRVPLAWYHSATRAYFPDETPALIRRVYEQPPPGGVRSVESAAAAAAATTRRHFCGYCGTPLAYWSESPRTEAAYIRLALGSLAADDLAELDEWASDASGEGNENNEEEDNDDDNSNELLLSSTGLPWFDRFVEGSRLGRRLQQQQQQQRRQAQKRQKGGSGSGSGTPRVRHDAGAATSADGTVHVEWEVLEWTEGDEDTGVEDTDGHGGRRRTVAAAEPGGRNTRPSMPSPAKRARFGDDGGDDDDGDNEHAHEGMDVESTR</sequence>
<comment type="caution">
    <text evidence="2">The sequence shown here is derived from an EMBL/GenBank/DDBJ whole genome shotgun (WGS) entry which is preliminary data.</text>
</comment>
<proteinExistence type="predicted"/>
<name>A0A167NIF2_9HYPO</name>
<protein>
    <recommendedName>
        <fullName evidence="4">Mss4-like protein</fullName>
    </recommendedName>
</protein>